<evidence type="ECO:0000256" key="5">
    <source>
        <dbReference type="ARBA" id="ARBA00023136"/>
    </source>
</evidence>
<reference evidence="7" key="1">
    <citation type="submission" date="2023-06" db="EMBL/GenBank/DDBJ databases">
        <title>Genome-scale phylogeny and comparative genomics of the fungal order Sordariales.</title>
        <authorList>
            <consortium name="Lawrence Berkeley National Laboratory"/>
            <person name="Hensen N."/>
            <person name="Bonometti L."/>
            <person name="Westerberg I."/>
            <person name="Brannstrom I.O."/>
            <person name="Guillou S."/>
            <person name="Cros-Aarteil S."/>
            <person name="Calhoun S."/>
            <person name="Haridas S."/>
            <person name="Kuo A."/>
            <person name="Mondo S."/>
            <person name="Pangilinan J."/>
            <person name="Riley R."/>
            <person name="Labutti K."/>
            <person name="Andreopoulos B."/>
            <person name="Lipzen A."/>
            <person name="Chen C."/>
            <person name="Yanf M."/>
            <person name="Daum C."/>
            <person name="Ng V."/>
            <person name="Clum A."/>
            <person name="Steindorff A."/>
            <person name="Ohm R."/>
            <person name="Martin F."/>
            <person name="Silar P."/>
            <person name="Natvig D."/>
            <person name="Lalanne C."/>
            <person name="Gautier V."/>
            <person name="Ament-Velasquez S.L."/>
            <person name="Kruys A."/>
            <person name="Hutchinson M.I."/>
            <person name="Powell A.J."/>
            <person name="Barry K."/>
            <person name="Miller A.N."/>
            <person name="Grigoriev I.V."/>
            <person name="Debuchy R."/>
            <person name="Gladieux P."/>
            <person name="Thoren M.H."/>
            <person name="Johannesson H."/>
        </authorList>
    </citation>
    <scope>NUCLEOTIDE SEQUENCE</scope>
    <source>
        <strain evidence="7">8032-3</strain>
    </source>
</reference>
<evidence type="ECO:0000256" key="6">
    <source>
        <dbReference type="SAM" id="Phobius"/>
    </source>
</evidence>
<evidence type="ECO:0000256" key="2">
    <source>
        <dbReference type="ARBA" id="ARBA00022448"/>
    </source>
</evidence>
<dbReference type="GO" id="GO:0022857">
    <property type="term" value="F:transmembrane transporter activity"/>
    <property type="evidence" value="ECO:0007669"/>
    <property type="project" value="TreeGrafter"/>
</dbReference>
<dbReference type="AlphaFoldDB" id="A0AAJ0BTL2"/>
<keyword evidence="2" id="KW-0813">Transport</keyword>
<dbReference type="InterPro" id="IPR036259">
    <property type="entry name" value="MFS_trans_sf"/>
</dbReference>
<gene>
    <name evidence="7" type="ORF">QBC33DRAFT_580740</name>
</gene>
<dbReference type="GeneID" id="85314405"/>
<dbReference type="PANTHER" id="PTHR43791">
    <property type="entry name" value="PERMEASE-RELATED"/>
    <property type="match status" value="1"/>
</dbReference>
<keyword evidence="5 6" id="KW-0472">Membrane</keyword>
<dbReference type="SUPFAM" id="SSF103473">
    <property type="entry name" value="MFS general substrate transporter"/>
    <property type="match status" value="1"/>
</dbReference>
<evidence type="ECO:0000256" key="4">
    <source>
        <dbReference type="ARBA" id="ARBA00022989"/>
    </source>
</evidence>
<dbReference type="RefSeq" id="XP_060279985.1">
    <property type="nucleotide sequence ID" value="XM_060431218.1"/>
</dbReference>
<feature type="transmembrane region" description="Helical" evidence="6">
    <location>
        <begin position="166"/>
        <end position="185"/>
    </location>
</feature>
<sequence length="423" mass="46765">MSAPSLADETPGAVKVSASDAEEDVGVRWRFDRRVMPILFSNVILASDDETSTSTGVWYGLEIDCHRSAFYFRYLVVSLHAAWTMQRYPKVIVGCQLLWKILLLVTGLLSSFQSLLDLRIVLGMLGAPIIPGGLPSLACGTRDGRWPFAYHIITLLITGSIRYGPFFLILGGITIFWAVLSALILPDSPMKAKFLSEREKVAVVARISANQTGIENKQPEDVVAVFFNIFVAIPNGGLTNFTTLIVNGLGYSAPPAALLKILTGVTETVAGFMCNGMVFLVSTRYGTIFQLPLDALHSRPGTLYVRFVTINTSGYTKKVVLNGICFVSNCVANTIGLQFFEAHQAPLSPLETSAIWGSRHLGIVTTCLYMAYCAYKNRRRDRLKGGRPATHEDADFVYLLDNQNIHFRYAWVVWCELVFVVRV</sequence>
<evidence type="ECO:0000256" key="1">
    <source>
        <dbReference type="ARBA" id="ARBA00004141"/>
    </source>
</evidence>
<evidence type="ECO:0000313" key="7">
    <source>
        <dbReference type="EMBL" id="KAK1763772.1"/>
    </source>
</evidence>
<proteinExistence type="predicted"/>
<organism evidence="7 8">
    <name type="scientific">Phialemonium atrogriseum</name>
    <dbReference type="NCBI Taxonomy" id="1093897"/>
    <lineage>
        <taxon>Eukaryota</taxon>
        <taxon>Fungi</taxon>
        <taxon>Dikarya</taxon>
        <taxon>Ascomycota</taxon>
        <taxon>Pezizomycotina</taxon>
        <taxon>Sordariomycetes</taxon>
        <taxon>Sordariomycetidae</taxon>
        <taxon>Cephalothecales</taxon>
        <taxon>Cephalothecaceae</taxon>
        <taxon>Phialemonium</taxon>
    </lineage>
</organism>
<evidence type="ECO:0000256" key="3">
    <source>
        <dbReference type="ARBA" id="ARBA00022692"/>
    </source>
</evidence>
<dbReference type="PANTHER" id="PTHR43791:SF97">
    <property type="entry name" value="ALLANTOATE TRANSPORTER, PUTATIVE (AFU_ORTHOLOGUE AFUA_1G14700)-RELATED"/>
    <property type="match status" value="1"/>
</dbReference>
<dbReference type="EMBL" id="MU839024">
    <property type="protein sequence ID" value="KAK1763772.1"/>
    <property type="molecule type" value="Genomic_DNA"/>
</dbReference>
<accession>A0AAJ0BTL2</accession>
<keyword evidence="4 6" id="KW-1133">Transmembrane helix</keyword>
<feature type="transmembrane region" description="Helical" evidence="6">
    <location>
        <begin position="355"/>
        <end position="375"/>
    </location>
</feature>
<dbReference type="Proteomes" id="UP001244011">
    <property type="component" value="Unassembled WGS sequence"/>
</dbReference>
<evidence type="ECO:0000313" key="8">
    <source>
        <dbReference type="Proteomes" id="UP001244011"/>
    </source>
</evidence>
<keyword evidence="3 6" id="KW-0812">Transmembrane</keyword>
<comment type="caution">
    <text evidence="7">The sequence shown here is derived from an EMBL/GenBank/DDBJ whole genome shotgun (WGS) entry which is preliminary data.</text>
</comment>
<dbReference type="GO" id="GO:0016020">
    <property type="term" value="C:membrane"/>
    <property type="evidence" value="ECO:0007669"/>
    <property type="project" value="UniProtKB-SubCell"/>
</dbReference>
<feature type="transmembrane region" description="Helical" evidence="6">
    <location>
        <begin position="319"/>
        <end position="340"/>
    </location>
</feature>
<name>A0AAJ0BTL2_9PEZI</name>
<comment type="subcellular location">
    <subcellularLocation>
        <location evidence="1">Membrane</location>
        <topology evidence="1">Multi-pass membrane protein</topology>
    </subcellularLocation>
</comment>
<keyword evidence="8" id="KW-1185">Reference proteome</keyword>
<protein>
    <submittedName>
        <fullName evidence="7">Uncharacterized protein</fullName>
    </submittedName>
</protein>